<dbReference type="InterPro" id="IPR002716">
    <property type="entry name" value="PIN_dom"/>
</dbReference>
<evidence type="ECO:0000313" key="3">
    <source>
        <dbReference type="Proteomes" id="UP000019184"/>
    </source>
</evidence>
<name>A0A7U7J1R1_9GAMM</name>
<dbReference type="Proteomes" id="UP000019184">
    <property type="component" value="Unassembled WGS sequence"/>
</dbReference>
<organism evidence="2 3">
    <name type="scientific">Candidatus Contendobacter odensis Run_B_J11</name>
    <dbReference type="NCBI Taxonomy" id="1400861"/>
    <lineage>
        <taxon>Bacteria</taxon>
        <taxon>Pseudomonadati</taxon>
        <taxon>Pseudomonadota</taxon>
        <taxon>Gammaproteobacteria</taxon>
        <taxon>Candidatus Competibacteraceae</taxon>
        <taxon>Candidatus Contendibacter</taxon>
    </lineage>
</organism>
<protein>
    <recommendedName>
        <fullName evidence="1">PIN domain-containing protein</fullName>
    </recommendedName>
</protein>
<reference evidence="2 3" key="1">
    <citation type="journal article" date="2014" name="ISME J.">
        <title>Candidatus Competibacter-lineage genomes retrieved from metagenomes reveal functional metabolic diversity.</title>
        <authorList>
            <person name="McIlroy S.J."/>
            <person name="Albertsen M."/>
            <person name="Andresen E.K."/>
            <person name="Saunders A.M."/>
            <person name="Kristiansen R."/>
            <person name="Stokholm-Bjerregaard M."/>
            <person name="Nielsen K.L."/>
            <person name="Nielsen P.H."/>
        </authorList>
    </citation>
    <scope>NUCLEOTIDE SEQUENCE [LARGE SCALE GENOMIC DNA]</scope>
    <source>
        <strain evidence="2 3">Run_B_J11</strain>
    </source>
</reference>
<dbReference type="AlphaFoldDB" id="A0A7U7J1R1"/>
<sequence length="144" mass="16992">MRLYLDNCMFNRPFDDQSNIKILLETEAKLKIQENIRLGTYELVWSYILDYENSKNPFRERREQIENWKRYASIDMEEEEVLVNLAKSLHQLGLKRFDALHLACAITSNADYFLTTDRGILKKSGVVTGIRIKDPIDFIKEVFP</sequence>
<dbReference type="InterPro" id="IPR029060">
    <property type="entry name" value="PIN-like_dom_sf"/>
</dbReference>
<dbReference type="SUPFAM" id="SSF88723">
    <property type="entry name" value="PIN domain-like"/>
    <property type="match status" value="1"/>
</dbReference>
<dbReference type="Pfam" id="PF01850">
    <property type="entry name" value="PIN"/>
    <property type="match status" value="1"/>
</dbReference>
<keyword evidence="3" id="KW-1185">Reference proteome</keyword>
<evidence type="ECO:0000313" key="2">
    <source>
        <dbReference type="EMBL" id="CDH43901.1"/>
    </source>
</evidence>
<accession>A0A7U7J1R1</accession>
<dbReference type="EMBL" id="CBTK010000045">
    <property type="protein sequence ID" value="CDH43901.1"/>
    <property type="molecule type" value="Genomic_DNA"/>
</dbReference>
<evidence type="ECO:0000259" key="1">
    <source>
        <dbReference type="Pfam" id="PF01850"/>
    </source>
</evidence>
<dbReference type="OrthoDB" id="5624224at2"/>
<proteinExistence type="predicted"/>
<comment type="caution">
    <text evidence="2">The sequence shown here is derived from an EMBL/GenBank/DDBJ whole genome shotgun (WGS) entry which is preliminary data.</text>
</comment>
<gene>
    <name evidence="2" type="ORF">BN874_1390027</name>
</gene>
<dbReference type="Gene3D" id="3.40.50.1010">
    <property type="entry name" value="5'-nuclease"/>
    <property type="match status" value="1"/>
</dbReference>
<feature type="domain" description="PIN" evidence="1">
    <location>
        <begin position="41"/>
        <end position="122"/>
    </location>
</feature>